<evidence type="ECO:0000256" key="3">
    <source>
        <dbReference type="ARBA" id="ARBA00023125"/>
    </source>
</evidence>
<evidence type="ECO:0000313" key="8">
    <source>
        <dbReference type="EMBL" id="KAI5067753.1"/>
    </source>
</evidence>
<evidence type="ECO:0000259" key="7">
    <source>
        <dbReference type="PROSITE" id="PS51032"/>
    </source>
</evidence>
<dbReference type="OrthoDB" id="1937505at2759"/>
<evidence type="ECO:0000256" key="2">
    <source>
        <dbReference type="ARBA" id="ARBA00023015"/>
    </source>
</evidence>
<keyword evidence="4" id="KW-0804">Transcription</keyword>
<accession>A0A9D4UGZ2</accession>
<protein>
    <recommendedName>
        <fullName evidence="7">AP2/ERF domain-containing protein</fullName>
    </recommendedName>
</protein>
<keyword evidence="9" id="KW-1185">Reference proteome</keyword>
<dbReference type="FunFam" id="3.30.730.10:FF:000001">
    <property type="entry name" value="Ethylene-responsive transcription factor 2"/>
    <property type="match status" value="1"/>
</dbReference>
<dbReference type="EMBL" id="JABFUD020000017">
    <property type="protein sequence ID" value="KAI5067753.1"/>
    <property type="molecule type" value="Genomic_DNA"/>
</dbReference>
<dbReference type="InterPro" id="IPR036955">
    <property type="entry name" value="AP2/ERF_dom_sf"/>
</dbReference>
<dbReference type="Gene3D" id="3.30.730.10">
    <property type="entry name" value="AP2/ERF domain"/>
    <property type="match status" value="1"/>
</dbReference>
<name>A0A9D4UGZ2_ADICA</name>
<gene>
    <name evidence="8" type="ORF">GOP47_0018281</name>
</gene>
<organism evidence="8 9">
    <name type="scientific">Adiantum capillus-veneris</name>
    <name type="common">Maidenhair fern</name>
    <dbReference type="NCBI Taxonomy" id="13818"/>
    <lineage>
        <taxon>Eukaryota</taxon>
        <taxon>Viridiplantae</taxon>
        <taxon>Streptophyta</taxon>
        <taxon>Embryophyta</taxon>
        <taxon>Tracheophyta</taxon>
        <taxon>Polypodiopsida</taxon>
        <taxon>Polypodiidae</taxon>
        <taxon>Polypodiales</taxon>
        <taxon>Pteridineae</taxon>
        <taxon>Pteridaceae</taxon>
        <taxon>Vittarioideae</taxon>
        <taxon>Adiantum</taxon>
    </lineage>
</organism>
<dbReference type="GO" id="GO:0005634">
    <property type="term" value="C:nucleus"/>
    <property type="evidence" value="ECO:0007669"/>
    <property type="project" value="UniProtKB-SubCell"/>
</dbReference>
<feature type="compositionally biased region" description="Low complexity" evidence="6">
    <location>
        <begin position="33"/>
        <end position="47"/>
    </location>
</feature>
<feature type="region of interest" description="Disordered" evidence="6">
    <location>
        <begin position="24"/>
        <end position="66"/>
    </location>
</feature>
<evidence type="ECO:0000256" key="5">
    <source>
        <dbReference type="ARBA" id="ARBA00023242"/>
    </source>
</evidence>
<dbReference type="GO" id="GO:0003700">
    <property type="term" value="F:DNA-binding transcription factor activity"/>
    <property type="evidence" value="ECO:0007669"/>
    <property type="project" value="InterPro"/>
</dbReference>
<dbReference type="GO" id="GO:0003677">
    <property type="term" value="F:DNA binding"/>
    <property type="evidence" value="ECO:0007669"/>
    <property type="project" value="UniProtKB-KW"/>
</dbReference>
<sequence length="492" mass="53627">MDCEGNVSDANYIKEAIPSLHKVDDASTDKDGASTVDASVASKATATSKRKGSSGKRIRRNKDPGRFLGVRMRPWGRFAAEIRDPVTKERHWLGTFDTAMDAALAYDRAALSMRGSKARTNFLYTPPDHPLLASANSSSSPSLSTSSSLHNFHVHHALLPPLSPASMVRMSKKARASMQVDMQLAGPTINPLPFIDIATSSTCPSHTSPHVDQHFLCKEGVNEQVTLKDYAINISASKLPHEAPTPDLKAAITANAMKMSTNIDTSLMGELGMVINAGMSRVKCNSWHGITYRREDTKENTHSNLEILSMQEEPIMRSHAPMSPSATCSPSLSFNGELIFALKSLTSSETKACTSGASMESLRTASARRNYVCKREEEACVFSTPSSEVCSPEISSMISANPCAFQEERSVLLDGLGSTARNFSDLSNILNAEVYKWPSYSCLLEASSSNRNNMSSLCNGSWSSLFSYKDQLQPINELQQVVDSARLIRQLL</sequence>
<keyword evidence="5" id="KW-0539">Nucleus</keyword>
<keyword evidence="3" id="KW-0238">DNA-binding</keyword>
<dbReference type="Proteomes" id="UP000886520">
    <property type="component" value="Chromosome 17"/>
</dbReference>
<feature type="domain" description="AP2/ERF" evidence="7">
    <location>
        <begin position="66"/>
        <end position="123"/>
    </location>
</feature>
<comment type="caution">
    <text evidence="8">The sequence shown here is derived from an EMBL/GenBank/DDBJ whole genome shotgun (WGS) entry which is preliminary data.</text>
</comment>
<reference evidence="8" key="1">
    <citation type="submission" date="2021-01" db="EMBL/GenBank/DDBJ databases">
        <title>Adiantum capillus-veneris genome.</title>
        <authorList>
            <person name="Fang Y."/>
            <person name="Liao Q."/>
        </authorList>
    </citation>
    <scope>NUCLEOTIDE SEQUENCE</scope>
    <source>
        <strain evidence="8">H3</strain>
        <tissue evidence="8">Leaf</tissue>
    </source>
</reference>
<feature type="compositionally biased region" description="Basic residues" evidence="6">
    <location>
        <begin position="48"/>
        <end position="60"/>
    </location>
</feature>
<dbReference type="Pfam" id="PF00847">
    <property type="entry name" value="AP2"/>
    <property type="match status" value="1"/>
</dbReference>
<dbReference type="PANTHER" id="PTHR31677">
    <property type="entry name" value="AP2 DOMAIN CLASS TRANSCRIPTION FACTOR"/>
    <property type="match status" value="1"/>
</dbReference>
<dbReference type="SMART" id="SM00380">
    <property type="entry name" value="AP2"/>
    <property type="match status" value="1"/>
</dbReference>
<evidence type="ECO:0000256" key="6">
    <source>
        <dbReference type="SAM" id="MobiDB-lite"/>
    </source>
</evidence>
<dbReference type="CDD" id="cd00018">
    <property type="entry name" value="AP2"/>
    <property type="match status" value="1"/>
</dbReference>
<dbReference type="AlphaFoldDB" id="A0A9D4UGZ2"/>
<dbReference type="InterPro" id="IPR016177">
    <property type="entry name" value="DNA-bd_dom_sf"/>
</dbReference>
<proteinExistence type="predicted"/>
<dbReference type="InterPro" id="IPR001471">
    <property type="entry name" value="AP2/ERF_dom"/>
</dbReference>
<dbReference type="PRINTS" id="PR00367">
    <property type="entry name" value="ETHRSPELEMNT"/>
</dbReference>
<comment type="subcellular location">
    <subcellularLocation>
        <location evidence="1">Nucleus</location>
    </subcellularLocation>
</comment>
<keyword evidence="2" id="KW-0805">Transcription regulation</keyword>
<dbReference type="PROSITE" id="PS51032">
    <property type="entry name" value="AP2_ERF"/>
    <property type="match status" value="1"/>
</dbReference>
<dbReference type="SUPFAM" id="SSF54171">
    <property type="entry name" value="DNA-binding domain"/>
    <property type="match status" value="1"/>
</dbReference>
<dbReference type="PANTHER" id="PTHR31677:SF49">
    <property type="entry name" value="ETHYLENE-RESPONSIVE TRANSCRIPTION FACTOR ERF086"/>
    <property type="match status" value="1"/>
</dbReference>
<evidence type="ECO:0000256" key="4">
    <source>
        <dbReference type="ARBA" id="ARBA00023163"/>
    </source>
</evidence>
<evidence type="ECO:0000313" key="9">
    <source>
        <dbReference type="Proteomes" id="UP000886520"/>
    </source>
</evidence>
<evidence type="ECO:0000256" key="1">
    <source>
        <dbReference type="ARBA" id="ARBA00004123"/>
    </source>
</evidence>